<evidence type="ECO:0000313" key="2">
    <source>
        <dbReference type="EMBL" id="GAA4314798.1"/>
    </source>
</evidence>
<dbReference type="RefSeq" id="WP_066505314.1">
    <property type="nucleotide sequence ID" value="NZ_BAABGX010000003.1"/>
</dbReference>
<feature type="transmembrane region" description="Helical" evidence="1">
    <location>
        <begin position="7"/>
        <end position="24"/>
    </location>
</feature>
<evidence type="ECO:0000256" key="1">
    <source>
        <dbReference type="SAM" id="Phobius"/>
    </source>
</evidence>
<keyword evidence="3" id="KW-1185">Reference proteome</keyword>
<keyword evidence="1" id="KW-0812">Transmembrane</keyword>
<protein>
    <submittedName>
        <fullName evidence="2">Uncharacterized protein</fullName>
    </submittedName>
</protein>
<keyword evidence="1" id="KW-1133">Transmembrane helix</keyword>
<sequence>MKKTAVPTWLTVIAIILFVCGLLLRVFHLASLTVVFIFIGLGLVLRVIARVLNYQNDRSEAQDQD</sequence>
<name>A0ABP8G0G5_9BACT</name>
<accession>A0ABP8G0G5</accession>
<feature type="transmembrane region" description="Helical" evidence="1">
    <location>
        <begin position="30"/>
        <end position="49"/>
    </location>
</feature>
<gene>
    <name evidence="2" type="ORF">GCM10023183_35140</name>
</gene>
<keyword evidence="1" id="KW-0472">Membrane</keyword>
<organism evidence="2 3">
    <name type="scientific">Nibribacter koreensis</name>
    <dbReference type="NCBI Taxonomy" id="1084519"/>
    <lineage>
        <taxon>Bacteria</taxon>
        <taxon>Pseudomonadati</taxon>
        <taxon>Bacteroidota</taxon>
        <taxon>Cytophagia</taxon>
        <taxon>Cytophagales</taxon>
        <taxon>Hymenobacteraceae</taxon>
        <taxon>Nibribacter</taxon>
    </lineage>
</organism>
<dbReference type="EMBL" id="BAABGX010000003">
    <property type="protein sequence ID" value="GAA4314798.1"/>
    <property type="molecule type" value="Genomic_DNA"/>
</dbReference>
<reference evidence="3" key="1">
    <citation type="journal article" date="2019" name="Int. J. Syst. Evol. Microbiol.">
        <title>The Global Catalogue of Microorganisms (GCM) 10K type strain sequencing project: providing services to taxonomists for standard genome sequencing and annotation.</title>
        <authorList>
            <consortium name="The Broad Institute Genomics Platform"/>
            <consortium name="The Broad Institute Genome Sequencing Center for Infectious Disease"/>
            <person name="Wu L."/>
            <person name="Ma J."/>
        </authorList>
    </citation>
    <scope>NUCLEOTIDE SEQUENCE [LARGE SCALE GENOMIC DNA]</scope>
    <source>
        <strain evidence="3">JCM 17917</strain>
    </source>
</reference>
<evidence type="ECO:0000313" key="3">
    <source>
        <dbReference type="Proteomes" id="UP001501844"/>
    </source>
</evidence>
<proteinExistence type="predicted"/>
<dbReference type="Proteomes" id="UP001501844">
    <property type="component" value="Unassembled WGS sequence"/>
</dbReference>
<comment type="caution">
    <text evidence="2">The sequence shown here is derived from an EMBL/GenBank/DDBJ whole genome shotgun (WGS) entry which is preliminary data.</text>
</comment>